<dbReference type="CDD" id="cd01144">
    <property type="entry name" value="BtuF"/>
    <property type="match status" value="1"/>
</dbReference>
<dbReference type="InterPro" id="IPR002491">
    <property type="entry name" value="ABC_transptr_periplasmic_BD"/>
</dbReference>
<dbReference type="NCBIfam" id="NF038402">
    <property type="entry name" value="TroA_like"/>
    <property type="match status" value="1"/>
</dbReference>
<proteinExistence type="predicted"/>
<dbReference type="Proteomes" id="UP000460751">
    <property type="component" value="Unassembled WGS sequence"/>
</dbReference>
<dbReference type="OrthoDB" id="6495095at2"/>
<feature type="chain" id="PRO_5040762428" evidence="2">
    <location>
        <begin position="22"/>
        <end position="293"/>
    </location>
</feature>
<dbReference type="Pfam" id="PF01497">
    <property type="entry name" value="Peripla_BP_2"/>
    <property type="match status" value="1"/>
</dbReference>
<evidence type="ECO:0000256" key="2">
    <source>
        <dbReference type="SAM" id="SignalP"/>
    </source>
</evidence>
<reference evidence="4 5" key="1">
    <citation type="submission" date="2019-11" db="EMBL/GenBank/DDBJ databases">
        <title>Genome sequences of 17 halophilic strains isolated from different environments.</title>
        <authorList>
            <person name="Furrow R.E."/>
        </authorList>
    </citation>
    <scope>NUCLEOTIDE SEQUENCE [LARGE SCALE GENOMIC DNA]</scope>
    <source>
        <strain evidence="4 5">22507_15_FS</strain>
    </source>
</reference>
<keyword evidence="5" id="KW-1185">Reference proteome</keyword>
<dbReference type="InterPro" id="IPR054828">
    <property type="entry name" value="Vit_B12_bind_prot"/>
</dbReference>
<gene>
    <name evidence="4" type="ORF">GLW01_05580</name>
</gene>
<dbReference type="PANTHER" id="PTHR30535">
    <property type="entry name" value="VITAMIN B12-BINDING PROTEIN"/>
    <property type="match status" value="1"/>
</dbReference>
<dbReference type="RefSeq" id="WP_160898424.1">
    <property type="nucleotide sequence ID" value="NZ_WMEX01000002.1"/>
</dbReference>
<evidence type="ECO:0000313" key="4">
    <source>
        <dbReference type="EMBL" id="MYL26263.1"/>
    </source>
</evidence>
<evidence type="ECO:0000313" key="5">
    <source>
        <dbReference type="Proteomes" id="UP000460751"/>
    </source>
</evidence>
<keyword evidence="1 2" id="KW-0732">Signal</keyword>
<name>A0A9X5B5B5_9GAMM</name>
<comment type="caution">
    <text evidence="4">The sequence shown here is derived from an EMBL/GenBank/DDBJ whole genome shotgun (WGS) entry which is preliminary data.</text>
</comment>
<dbReference type="PANTHER" id="PTHR30535:SF34">
    <property type="entry name" value="MOLYBDATE-BINDING PROTEIN MOLA"/>
    <property type="match status" value="1"/>
</dbReference>
<feature type="signal peptide" evidence="2">
    <location>
        <begin position="1"/>
        <end position="21"/>
    </location>
</feature>
<organism evidence="4 5">
    <name type="scientific">Vreelandella halophila</name>
    <dbReference type="NCBI Taxonomy" id="86177"/>
    <lineage>
        <taxon>Bacteria</taxon>
        <taxon>Pseudomonadati</taxon>
        <taxon>Pseudomonadota</taxon>
        <taxon>Gammaproteobacteria</taxon>
        <taxon>Oceanospirillales</taxon>
        <taxon>Halomonadaceae</taxon>
        <taxon>Vreelandella</taxon>
    </lineage>
</organism>
<protein>
    <submittedName>
        <fullName evidence="4">ABC transporter substrate-binding protein</fullName>
    </submittedName>
</protein>
<dbReference type="PROSITE" id="PS50983">
    <property type="entry name" value="FE_B12_PBP"/>
    <property type="match status" value="1"/>
</dbReference>
<dbReference type="SUPFAM" id="SSF53807">
    <property type="entry name" value="Helical backbone' metal receptor"/>
    <property type="match status" value="1"/>
</dbReference>
<evidence type="ECO:0000256" key="1">
    <source>
        <dbReference type="ARBA" id="ARBA00022729"/>
    </source>
</evidence>
<feature type="domain" description="Fe/B12 periplasmic-binding" evidence="3">
    <location>
        <begin position="41"/>
        <end position="293"/>
    </location>
</feature>
<sequence>MLHRLTAVALLFLVATTTAHAEVCATDDRGKEVCLDSPAERIISLSPGATELLFAAGAGDDVVGVVNYSDYPEAARELPIIGSLKRLDVERILSLSPDLVIVWVTGNPKEQTERLEELDLTLYYLEPRDFEGIASAIERLSTLADTKEVGYREADRFRAGIESLRDEYGDADPVPVFYQVWDQPLMTVNGEHFIHEVIELCGGENIYAELDRLVPRIDRESVLAGNPEAIVAGGMGEQNRDWLQEWKQYGSLTATERGNLFFVPPSTLQRPTPRLLEGGATLCKKLETARERR</sequence>
<accession>A0A9X5B5B5</accession>
<dbReference type="Gene3D" id="3.40.50.1980">
    <property type="entry name" value="Nitrogenase molybdenum iron protein domain"/>
    <property type="match status" value="2"/>
</dbReference>
<dbReference type="EMBL" id="WMEX01000002">
    <property type="protein sequence ID" value="MYL26263.1"/>
    <property type="molecule type" value="Genomic_DNA"/>
</dbReference>
<dbReference type="AlphaFoldDB" id="A0A9X5B5B5"/>
<dbReference type="InterPro" id="IPR050902">
    <property type="entry name" value="ABC_Transporter_SBP"/>
</dbReference>
<evidence type="ECO:0000259" key="3">
    <source>
        <dbReference type="PROSITE" id="PS50983"/>
    </source>
</evidence>